<accession>A0A1L6F929</accession>
<evidence type="ECO:0000256" key="1">
    <source>
        <dbReference type="SAM" id="MobiDB-lite"/>
    </source>
</evidence>
<reference evidence="2 3" key="1">
    <citation type="submission" date="2016-12" db="EMBL/GenBank/DDBJ databases">
        <title>Complete genome sequence of Thauera chlorobenzoica, a Betaproteobacterium degrading haloaromatics anaerobically to CO2 and halides.</title>
        <authorList>
            <person name="Goris T."/>
            <person name="Mergelsberg M."/>
            <person name="Boll M."/>
        </authorList>
    </citation>
    <scope>NUCLEOTIDE SEQUENCE [LARGE SCALE GENOMIC DNA]</scope>
    <source>
        <strain evidence="2 3">3CB1</strain>
    </source>
</reference>
<gene>
    <name evidence="2" type="ORF">Tchl_0520</name>
</gene>
<dbReference type="AlphaFoldDB" id="A0A1L6F929"/>
<sequence length="78" mass="8178">MSHADSLRLIVAAPRHANPVEQGKPGSLTRKSGKSKIAAEARESGEAVTKPCLHSATASRRRPRLVSESPGPCPALTP</sequence>
<protein>
    <submittedName>
        <fullName evidence="2">Uncharacterized protein</fullName>
    </submittedName>
</protein>
<name>A0A1L6F929_9RHOO</name>
<dbReference type="KEGG" id="tcl:Tchl_0520"/>
<evidence type="ECO:0000313" key="2">
    <source>
        <dbReference type="EMBL" id="APR03391.1"/>
    </source>
</evidence>
<evidence type="ECO:0000313" key="3">
    <source>
        <dbReference type="Proteomes" id="UP000185739"/>
    </source>
</evidence>
<keyword evidence="3" id="KW-1185">Reference proteome</keyword>
<dbReference type="STRING" id="96773.Tchl_0520"/>
<dbReference type="Proteomes" id="UP000185739">
    <property type="component" value="Chromosome"/>
</dbReference>
<organism evidence="2 3">
    <name type="scientific">Thauera chlorobenzoica</name>
    <dbReference type="NCBI Taxonomy" id="96773"/>
    <lineage>
        <taxon>Bacteria</taxon>
        <taxon>Pseudomonadati</taxon>
        <taxon>Pseudomonadota</taxon>
        <taxon>Betaproteobacteria</taxon>
        <taxon>Rhodocyclales</taxon>
        <taxon>Zoogloeaceae</taxon>
        <taxon>Thauera</taxon>
    </lineage>
</organism>
<feature type="region of interest" description="Disordered" evidence="1">
    <location>
        <begin position="14"/>
        <end position="78"/>
    </location>
</feature>
<dbReference type="EMBL" id="CP018839">
    <property type="protein sequence ID" value="APR03391.1"/>
    <property type="molecule type" value="Genomic_DNA"/>
</dbReference>
<proteinExistence type="predicted"/>